<comment type="caution">
    <text evidence="3">The sequence shown here is derived from an EMBL/GenBank/DDBJ whole genome shotgun (WGS) entry which is preliminary data.</text>
</comment>
<reference evidence="3" key="1">
    <citation type="journal article" date="2020" name="Stud. Mycol.">
        <title>101 Dothideomycetes genomes: a test case for predicting lifestyles and emergence of pathogens.</title>
        <authorList>
            <person name="Haridas S."/>
            <person name="Albert R."/>
            <person name="Binder M."/>
            <person name="Bloem J."/>
            <person name="Labutti K."/>
            <person name="Salamov A."/>
            <person name="Andreopoulos B."/>
            <person name="Baker S."/>
            <person name="Barry K."/>
            <person name="Bills G."/>
            <person name="Bluhm B."/>
            <person name="Cannon C."/>
            <person name="Castanera R."/>
            <person name="Culley D."/>
            <person name="Daum C."/>
            <person name="Ezra D."/>
            <person name="Gonzalez J."/>
            <person name="Henrissat B."/>
            <person name="Kuo A."/>
            <person name="Liang C."/>
            <person name="Lipzen A."/>
            <person name="Lutzoni F."/>
            <person name="Magnuson J."/>
            <person name="Mondo S."/>
            <person name="Nolan M."/>
            <person name="Ohm R."/>
            <person name="Pangilinan J."/>
            <person name="Park H.-J."/>
            <person name="Ramirez L."/>
            <person name="Alfaro M."/>
            <person name="Sun H."/>
            <person name="Tritt A."/>
            <person name="Yoshinaga Y."/>
            <person name="Zwiers L.-H."/>
            <person name="Turgeon B."/>
            <person name="Goodwin S."/>
            <person name="Spatafora J."/>
            <person name="Crous P."/>
            <person name="Grigoriev I."/>
        </authorList>
    </citation>
    <scope>NUCLEOTIDE SEQUENCE</scope>
    <source>
        <strain evidence="3">ATCC 74209</strain>
    </source>
</reference>
<accession>A0A9P4MS90</accession>
<dbReference type="EMBL" id="ML993891">
    <property type="protein sequence ID" value="KAF2203874.1"/>
    <property type="molecule type" value="Genomic_DNA"/>
</dbReference>
<keyword evidence="1" id="KW-0472">Membrane</keyword>
<dbReference type="InterPro" id="IPR037119">
    <property type="entry name" value="Haem_oxidase_HugZ-like_sf"/>
</dbReference>
<sequence>MTTPESQEATARERIIKHMNNDHHDSVRRYIEHHFSASSYSVSDAKMTDISLDHLMLSYSGHKVTLPLSPPMSSLREARERLVQMDKDAIAALGRHPVTLKEYISPYGAYLANFTICLCTYIAFRRQGNFHPGSLLYDNLLVHLPPAFVAFIAKIQPILFPTMCAIHAIECALMARKLERHSVLLFSNVWLAWMLSCFVEGITSFKRIDRYVRKQEKEAAKKH</sequence>
<evidence type="ECO:0000259" key="2">
    <source>
        <dbReference type="Pfam" id="PF10615"/>
    </source>
</evidence>
<dbReference type="AlphaFoldDB" id="A0A9P4MS90"/>
<gene>
    <name evidence="3" type="ORF">GQ43DRAFT_461221</name>
</gene>
<proteinExistence type="predicted"/>
<keyword evidence="1" id="KW-0812">Transmembrane</keyword>
<protein>
    <recommendedName>
        <fullName evidence="2">DUF2470 domain-containing protein</fullName>
    </recommendedName>
</protein>
<name>A0A9P4MS90_9PLEO</name>
<organism evidence="3 4">
    <name type="scientific">Delitschia confertaspora ATCC 74209</name>
    <dbReference type="NCBI Taxonomy" id="1513339"/>
    <lineage>
        <taxon>Eukaryota</taxon>
        <taxon>Fungi</taxon>
        <taxon>Dikarya</taxon>
        <taxon>Ascomycota</taxon>
        <taxon>Pezizomycotina</taxon>
        <taxon>Dothideomycetes</taxon>
        <taxon>Pleosporomycetidae</taxon>
        <taxon>Pleosporales</taxon>
        <taxon>Delitschiaceae</taxon>
        <taxon>Delitschia</taxon>
    </lineage>
</organism>
<evidence type="ECO:0000256" key="1">
    <source>
        <dbReference type="SAM" id="Phobius"/>
    </source>
</evidence>
<dbReference type="InterPro" id="IPR019595">
    <property type="entry name" value="DUF2470"/>
</dbReference>
<feature type="domain" description="DUF2470" evidence="2">
    <location>
        <begin position="13"/>
        <end position="85"/>
    </location>
</feature>
<feature type="transmembrane region" description="Helical" evidence="1">
    <location>
        <begin position="107"/>
        <end position="124"/>
    </location>
</feature>
<evidence type="ECO:0000313" key="3">
    <source>
        <dbReference type="EMBL" id="KAF2203874.1"/>
    </source>
</evidence>
<keyword evidence="1" id="KW-1133">Transmembrane helix</keyword>
<dbReference type="Pfam" id="PF10615">
    <property type="entry name" value="DUF2470"/>
    <property type="match status" value="1"/>
</dbReference>
<feature type="transmembrane region" description="Helical" evidence="1">
    <location>
        <begin position="136"/>
        <end position="153"/>
    </location>
</feature>
<dbReference type="OrthoDB" id="5553410at2759"/>
<dbReference type="Proteomes" id="UP000799536">
    <property type="component" value="Unassembled WGS sequence"/>
</dbReference>
<feature type="transmembrane region" description="Helical" evidence="1">
    <location>
        <begin position="183"/>
        <end position="205"/>
    </location>
</feature>
<evidence type="ECO:0000313" key="4">
    <source>
        <dbReference type="Proteomes" id="UP000799536"/>
    </source>
</evidence>
<dbReference type="Gene3D" id="3.20.180.10">
    <property type="entry name" value="PNP-oxidase-like"/>
    <property type="match status" value="1"/>
</dbReference>
<keyword evidence="4" id="KW-1185">Reference proteome</keyword>
<dbReference type="PANTHER" id="PTHR37783:SF1">
    <property type="entry name" value="MEMBRANE PROTEIN, PUTATIVE (AFU_ORTHOLOGUE AFUA_1G04315)-RELATED"/>
    <property type="match status" value="1"/>
</dbReference>
<dbReference type="PANTHER" id="PTHR37783">
    <property type="entry name" value="MEMBRANE PROTEIN, PUTATIVE (AFU_ORTHOLOGUE AFUA_1G04315)-RELATED"/>
    <property type="match status" value="1"/>
</dbReference>